<dbReference type="EC" id="1.3.1.-" evidence="6"/>
<dbReference type="RefSeq" id="WP_015405352.1">
    <property type="nucleotide sequence ID" value="NC_020304.1"/>
</dbReference>
<accession>M1P861</accession>
<evidence type="ECO:0000313" key="10">
    <source>
        <dbReference type="EMBL" id="AGF79668.1"/>
    </source>
</evidence>
<dbReference type="CDD" id="cd02801">
    <property type="entry name" value="DUS_like_FMN"/>
    <property type="match status" value="1"/>
</dbReference>
<dbReference type="EMBL" id="CP003985">
    <property type="protein sequence ID" value="AGF79668.1"/>
    <property type="molecule type" value="Genomic_DNA"/>
</dbReference>
<keyword evidence="11" id="KW-1185">Reference proteome</keyword>
<dbReference type="GO" id="GO:0050660">
    <property type="term" value="F:flavin adenine dinucleotide binding"/>
    <property type="evidence" value="ECO:0007669"/>
    <property type="project" value="InterPro"/>
</dbReference>
<name>M1P861_DESSD</name>
<reference evidence="11" key="1">
    <citation type="journal article" date="2013" name="Stand. Genomic Sci.">
        <title>Complete genome sequence of Desulfocapsa sulfexigens, a marine deltaproteobacterium specialized in disproportionating inorganic sulfur compounds.</title>
        <authorList>
            <person name="Finster K.W."/>
            <person name="Kjeldsen K.U."/>
            <person name="Kube M."/>
            <person name="Reinhardt R."/>
            <person name="Mussmann M."/>
            <person name="Amann R."/>
            <person name="Schreiber L."/>
        </authorList>
    </citation>
    <scope>NUCLEOTIDE SEQUENCE [LARGE SCALE GENOMIC DNA]</scope>
    <source>
        <strain evidence="11">DSM 10523 / SB164P1</strain>
    </source>
</reference>
<feature type="binding site" evidence="8">
    <location>
        <begin position="221"/>
        <end position="223"/>
    </location>
    <ligand>
        <name>FMN</name>
        <dbReference type="ChEBI" id="CHEBI:58210"/>
    </ligand>
</feature>
<dbReference type="PATRIC" id="fig|1167006.5.peg.3385"/>
<evidence type="ECO:0000256" key="1">
    <source>
        <dbReference type="ARBA" id="ARBA00001917"/>
    </source>
</evidence>
<dbReference type="AlphaFoldDB" id="M1P861"/>
<dbReference type="SUPFAM" id="SSF51395">
    <property type="entry name" value="FMN-linked oxidoreductases"/>
    <property type="match status" value="1"/>
</dbReference>
<evidence type="ECO:0000256" key="6">
    <source>
        <dbReference type="PIRNR" id="PIRNR006621"/>
    </source>
</evidence>
<dbReference type="InterPro" id="IPR013785">
    <property type="entry name" value="Aldolase_TIM"/>
</dbReference>
<dbReference type="eggNOG" id="COG0042">
    <property type="taxonomic scope" value="Bacteria"/>
</dbReference>
<dbReference type="InterPro" id="IPR018517">
    <property type="entry name" value="tRNA_hU_synthase_CS"/>
</dbReference>
<dbReference type="GO" id="GO:0017150">
    <property type="term" value="F:tRNA dihydrouridine synthase activity"/>
    <property type="evidence" value="ECO:0007669"/>
    <property type="project" value="InterPro"/>
</dbReference>
<protein>
    <recommendedName>
        <fullName evidence="6">tRNA-dihydrouridine synthase</fullName>
        <ecNumber evidence="6">1.3.1.-</ecNumber>
    </recommendedName>
</protein>
<dbReference type="PANTHER" id="PTHR11082:SF25">
    <property type="entry name" value="DUS-LIKE FMN-BINDING DOMAIN-CONTAINING PROTEIN"/>
    <property type="match status" value="1"/>
</dbReference>
<dbReference type="InterPro" id="IPR001269">
    <property type="entry name" value="DUS_fam"/>
</dbReference>
<keyword evidence="8" id="KW-0547">Nucleotide-binding</keyword>
<dbReference type="PANTHER" id="PTHR11082">
    <property type="entry name" value="TRNA-DIHYDROURIDINE SYNTHASE"/>
    <property type="match status" value="1"/>
</dbReference>
<feature type="binding site" evidence="8">
    <location>
        <begin position="245"/>
        <end position="246"/>
    </location>
    <ligand>
        <name>FMN</name>
        <dbReference type="ChEBI" id="CHEBI:58210"/>
    </ligand>
</feature>
<dbReference type="Pfam" id="PF01207">
    <property type="entry name" value="Dus"/>
    <property type="match status" value="1"/>
</dbReference>
<keyword evidence="2 6" id="KW-0285">Flavoprotein</keyword>
<feature type="binding site" evidence="8">
    <location>
        <position position="190"/>
    </location>
    <ligand>
        <name>FMN</name>
        <dbReference type="ChEBI" id="CHEBI:58210"/>
    </ligand>
</feature>
<evidence type="ECO:0000259" key="9">
    <source>
        <dbReference type="Pfam" id="PF01207"/>
    </source>
</evidence>
<evidence type="ECO:0000256" key="3">
    <source>
        <dbReference type="ARBA" id="ARBA00022643"/>
    </source>
</evidence>
<dbReference type="Proteomes" id="UP000011721">
    <property type="component" value="Chromosome"/>
</dbReference>
<evidence type="ECO:0000256" key="8">
    <source>
        <dbReference type="PIRSR" id="PIRSR006621-2"/>
    </source>
</evidence>
<organism evidence="10 11">
    <name type="scientific">Desulfocapsa sulfexigens (strain DSM 10523 / SB164P1)</name>
    <dbReference type="NCBI Taxonomy" id="1167006"/>
    <lineage>
        <taxon>Bacteria</taxon>
        <taxon>Pseudomonadati</taxon>
        <taxon>Thermodesulfobacteriota</taxon>
        <taxon>Desulfobulbia</taxon>
        <taxon>Desulfobulbales</taxon>
        <taxon>Desulfocapsaceae</taxon>
        <taxon>Desulfocapsa</taxon>
    </lineage>
</organism>
<dbReference type="InterPro" id="IPR035587">
    <property type="entry name" value="DUS-like_FMN-bd"/>
</dbReference>
<evidence type="ECO:0000256" key="7">
    <source>
        <dbReference type="PIRSR" id="PIRSR006621-1"/>
    </source>
</evidence>
<evidence type="ECO:0000256" key="2">
    <source>
        <dbReference type="ARBA" id="ARBA00022630"/>
    </source>
</evidence>
<feature type="domain" description="DUS-like FMN-binding" evidence="9">
    <location>
        <begin position="36"/>
        <end position="262"/>
    </location>
</feature>
<keyword evidence="5 6" id="KW-0560">Oxidoreductase</keyword>
<feature type="binding site" evidence="8">
    <location>
        <position position="93"/>
    </location>
    <ligand>
        <name>FMN</name>
        <dbReference type="ChEBI" id="CHEBI:58210"/>
    </ligand>
</feature>
<dbReference type="HOGENOM" id="CLU_013299_0_3_7"/>
<evidence type="ECO:0000256" key="4">
    <source>
        <dbReference type="ARBA" id="ARBA00022694"/>
    </source>
</evidence>
<dbReference type="STRING" id="1167006.UWK_03139"/>
<feature type="active site" description="Proton donor" evidence="7">
    <location>
        <position position="123"/>
    </location>
</feature>
<dbReference type="KEGG" id="dsf:UWK_03139"/>
<keyword evidence="4 6" id="KW-0819">tRNA processing</keyword>
<comment type="function">
    <text evidence="6">Catalyzes the synthesis of 5,6-dihydrouridine (D), a modified base found in the D-loop of most tRNAs, via the reduction of the C5-C6 double bond in target uridines.</text>
</comment>
<dbReference type="PROSITE" id="PS01136">
    <property type="entry name" value="UPF0034"/>
    <property type="match status" value="1"/>
</dbReference>
<comment type="similarity">
    <text evidence="6">Belongs to the dus family.</text>
</comment>
<sequence length="344" mass="38341">MPPDMCHKHSLCIGSSSDKNDSLVSPYLQCNPPLALAPMVGLSHSALRILILELGGIGLFFSEMLSVQRLPFENETVSPFLCRTQEETPFFYQIFAGPDQDIVPAVERLHLLNAQGIDLNLGCPAPALRKLGAGSFTPPDVAQQTVRSLRAVTHLPISAKIRLGAQLDEKRLLRFCQMLEAEGVDLLTVHGRLQGEKFCRRPRWDWIGKVKKTVKIPVIANGGIFSVNDARNCLEQSGADGLMIGRGAVCRPWLFANIAKEVYNFNISTEHNVKNIYFRFIELLQDRFLPERCLGRLKQFTHYYSSNFSFGHHLATGVQNCRSVVEAAEIAAKFFETVKGEGND</sequence>
<feature type="binding site" evidence="8">
    <location>
        <position position="160"/>
    </location>
    <ligand>
        <name>FMN</name>
        <dbReference type="ChEBI" id="CHEBI:58210"/>
    </ligand>
</feature>
<comment type="cofactor">
    <cofactor evidence="1 6 8">
        <name>FMN</name>
        <dbReference type="ChEBI" id="CHEBI:58210"/>
    </cofactor>
</comment>
<evidence type="ECO:0000313" key="11">
    <source>
        <dbReference type="Proteomes" id="UP000011721"/>
    </source>
</evidence>
<feature type="binding site" evidence="8">
    <location>
        <begin position="38"/>
        <end position="40"/>
    </location>
    <ligand>
        <name>FMN</name>
        <dbReference type="ChEBI" id="CHEBI:58210"/>
    </ligand>
</feature>
<keyword evidence="3 6" id="KW-0288">FMN</keyword>
<gene>
    <name evidence="10" type="ordered locus">UWK_03139</name>
</gene>
<dbReference type="Gene3D" id="3.20.20.70">
    <property type="entry name" value="Aldolase class I"/>
    <property type="match status" value="1"/>
</dbReference>
<dbReference type="PIRSF" id="PIRSF006621">
    <property type="entry name" value="Dus"/>
    <property type="match status" value="1"/>
</dbReference>
<evidence type="ECO:0000256" key="5">
    <source>
        <dbReference type="ARBA" id="ARBA00023002"/>
    </source>
</evidence>
<proteinExistence type="inferred from homology"/>